<evidence type="ECO:0000259" key="4">
    <source>
        <dbReference type="SMART" id="SM00990"/>
    </source>
</evidence>
<dbReference type="Gene3D" id="3.40.1350.10">
    <property type="match status" value="1"/>
</dbReference>
<accession>A0A7M2QPJ7</accession>
<protein>
    <recommendedName>
        <fullName evidence="4">VRR-NUC domain-containing protein</fullName>
    </recommendedName>
</protein>
<dbReference type="GO" id="GO:0003676">
    <property type="term" value="F:nucleic acid binding"/>
    <property type="evidence" value="ECO:0007669"/>
    <property type="project" value="InterPro"/>
</dbReference>
<keyword evidence="3" id="KW-0378">Hydrolase</keyword>
<dbReference type="InterPro" id="IPR014883">
    <property type="entry name" value="VRR_NUC"/>
</dbReference>
<name>A0A7M2QPJ7_9ZZZZ</name>
<proteinExistence type="predicted"/>
<evidence type="ECO:0000256" key="2">
    <source>
        <dbReference type="ARBA" id="ARBA00022722"/>
    </source>
</evidence>
<evidence type="ECO:0000256" key="3">
    <source>
        <dbReference type="ARBA" id="ARBA00022801"/>
    </source>
</evidence>
<dbReference type="EMBL" id="MT993629">
    <property type="protein sequence ID" value="QOV05679.1"/>
    <property type="molecule type" value="Genomic_DNA"/>
</dbReference>
<reference evidence="5" key="1">
    <citation type="submission" date="2020-09" db="EMBL/GenBank/DDBJ databases">
        <authorList>
            <person name="Eze J.U."/>
            <person name="Rahube T.O."/>
        </authorList>
    </citation>
    <scope>NUCLEOTIDE SEQUENCE</scope>
</reference>
<evidence type="ECO:0000256" key="1">
    <source>
        <dbReference type="ARBA" id="ARBA00001946"/>
    </source>
</evidence>
<dbReference type="GO" id="GO:0016788">
    <property type="term" value="F:hydrolase activity, acting on ester bonds"/>
    <property type="evidence" value="ECO:0007669"/>
    <property type="project" value="InterPro"/>
</dbReference>
<dbReference type="InterPro" id="IPR011856">
    <property type="entry name" value="tRNA_endonuc-like_dom_sf"/>
</dbReference>
<comment type="cofactor">
    <cofactor evidence="1">
        <name>Mg(2+)</name>
        <dbReference type="ChEBI" id="CHEBI:18420"/>
    </cofactor>
</comment>
<feature type="domain" description="VRR-NUC" evidence="4">
    <location>
        <begin position="58"/>
        <end position="160"/>
    </location>
</feature>
<sequence length="193" mass="21929">MLRFTEDEFKAFSASRKAGKKRKNKADPILALAPVKEPSPHAVALAALAKNPDLRKGNQEHYEQVIIFDFFERKYPEIYDLLHATPNGGKRTKATAGKMKAEGQKKGYPDMSLDLPRGVYHGMRLELKEPEGKGPSAEQIEWMHRLRAQGYYVVLAYGAEQAITAILEYVNLPKHHSIDHILNESKWFSLNKK</sequence>
<dbReference type="AlphaFoldDB" id="A0A7M2QPJ7"/>
<evidence type="ECO:0000313" key="5">
    <source>
        <dbReference type="EMBL" id="QOV05679.1"/>
    </source>
</evidence>
<keyword evidence="2" id="KW-0540">Nuclease</keyword>
<organism evidence="5">
    <name type="scientific">feces metagenome</name>
    <dbReference type="NCBI Taxonomy" id="1861841"/>
    <lineage>
        <taxon>unclassified sequences</taxon>
        <taxon>metagenomes</taxon>
        <taxon>organismal metagenomes</taxon>
    </lineage>
</organism>
<dbReference type="GO" id="GO:0004518">
    <property type="term" value="F:nuclease activity"/>
    <property type="evidence" value="ECO:0007669"/>
    <property type="project" value="UniProtKB-KW"/>
</dbReference>
<dbReference type="SMART" id="SM00990">
    <property type="entry name" value="VRR_NUC"/>
    <property type="match status" value="1"/>
</dbReference>